<dbReference type="AlphaFoldDB" id="A0A7D9D1Z4"/>
<name>A0A7D9D1Z4_9GAMM</name>
<evidence type="ECO:0000313" key="1">
    <source>
        <dbReference type="EMBL" id="VUX54880.1"/>
    </source>
</evidence>
<reference evidence="1" key="1">
    <citation type="submission" date="2019-07" db="EMBL/GenBank/DDBJ databases">
        <authorList>
            <person name="Weber M."/>
            <person name="Kostadinov I."/>
            <person name="Kostadinov D I."/>
        </authorList>
    </citation>
    <scope>NUCLEOTIDE SEQUENCE</scope>
    <source>
        <strain evidence="1">Gfbio:sag-sample-b02:053724c1-46a9-4a36-b237-ea2bf867836b</strain>
    </source>
</reference>
<proteinExistence type="predicted"/>
<organism evidence="1">
    <name type="scientific">uncultured Woeseiaceae bacterium</name>
    <dbReference type="NCBI Taxonomy" id="1983305"/>
    <lineage>
        <taxon>Bacteria</taxon>
        <taxon>Pseudomonadati</taxon>
        <taxon>Pseudomonadota</taxon>
        <taxon>Gammaproteobacteria</taxon>
        <taxon>Woeseiales</taxon>
        <taxon>Woeseiaceae</taxon>
        <taxon>environmental samples</taxon>
    </lineage>
</organism>
<sequence length="51" mass="5474">MKSQHKAVVQVNTSAMAAVGGKADIISTVFTVIYGHFALQEQENSKTLPVK</sequence>
<gene>
    <name evidence="1" type="ORF">JTBB02_V1_20009</name>
</gene>
<protein>
    <submittedName>
        <fullName evidence="1">Uncharacterized protein</fullName>
    </submittedName>
</protein>
<dbReference type="EMBL" id="LR633966">
    <property type="protein sequence ID" value="VUX54880.1"/>
    <property type="molecule type" value="Genomic_DNA"/>
</dbReference>
<accession>A0A7D9D1Z4</accession>